<evidence type="ECO:0000256" key="3">
    <source>
        <dbReference type="ARBA" id="ARBA00022679"/>
    </source>
</evidence>
<evidence type="ECO:0000256" key="16">
    <source>
        <dbReference type="ARBA" id="ARBA00049966"/>
    </source>
</evidence>
<comment type="caution">
    <text evidence="19">The sequence shown here is derived from an EMBL/GenBank/DDBJ whole genome shotgun (WGS) entry which is preliminary data.</text>
</comment>
<keyword evidence="7 18" id="KW-1133">Transmembrane helix</keyword>
<comment type="similarity">
    <text evidence="11">Belongs to the SEDS family. FtsW subfamily.</text>
</comment>
<evidence type="ECO:0000256" key="4">
    <source>
        <dbReference type="ARBA" id="ARBA00022692"/>
    </source>
</evidence>
<keyword evidence="6" id="KW-0573">Peptidoglycan synthesis</keyword>
<evidence type="ECO:0000256" key="15">
    <source>
        <dbReference type="ARBA" id="ARBA00049902"/>
    </source>
</evidence>
<dbReference type="InterPro" id="IPR001182">
    <property type="entry name" value="FtsW/RodA"/>
</dbReference>
<feature type="transmembrane region" description="Helical" evidence="18">
    <location>
        <begin position="270"/>
        <end position="297"/>
    </location>
</feature>
<keyword evidence="2" id="KW-0328">Glycosyltransferase</keyword>
<sequence>MGPRLILLLSVLALTLLGFVMIYSTSSVIALAQAESPAAVDPMADTLNQIKFAVVGIVVAFVVWKFLPCSVWRSNLVWVVWGLAFVLLVATMFSGAGEDEWGAQRWLVIGPMNLQPSEFAKIALVLVAARLFSDFREGAYTVPVFFALVFLLVLAPILIILGPQSDLGTAMICVVGVFAVMWLGEVPLRTLLAVAAVVVVLGLVGVFGEDYRRARLLVFMNPWDDGEGGYGTGYQIIHSLYALSSGGLFGVGLGNSHEKYLYLTQSDTDFIFAIIGEELGLVGALGVVVLFLLLLYAGMRIARTAPDNFGAMVAGGCTIMIVFQAFLNIAMVIGWFPVVGKPLPFISSGGSSLIATFIMVALILSVSQDAVDDSLAPARRRADLRVVRAEPEPPRSSGRAGSQTGSSRSGGRKSASPGSSGGIGWDAVSSRSRSRGDAGGDRSGSSRKGRR</sequence>
<evidence type="ECO:0000313" key="20">
    <source>
        <dbReference type="Proteomes" id="UP000587396"/>
    </source>
</evidence>
<dbReference type="Pfam" id="PF01098">
    <property type="entry name" value="FTSW_RODA_SPOVE"/>
    <property type="match status" value="1"/>
</dbReference>
<dbReference type="GO" id="GO:0032153">
    <property type="term" value="C:cell division site"/>
    <property type="evidence" value="ECO:0007669"/>
    <property type="project" value="TreeGrafter"/>
</dbReference>
<accession>A0A842JLQ0</accession>
<keyword evidence="4 18" id="KW-0812">Transmembrane</keyword>
<comment type="subcellular location">
    <subcellularLocation>
        <location evidence="1">Membrane</location>
        <topology evidence="1">Multi-pass membrane protein</topology>
    </subcellularLocation>
</comment>
<protein>
    <recommendedName>
        <fullName evidence="12">Probable peptidoglycan glycosyltransferase FtsW</fullName>
        <ecNumber evidence="14">2.4.99.28</ecNumber>
    </recommendedName>
    <alternativeName>
        <fullName evidence="13">Cell division protein FtsW</fullName>
    </alternativeName>
    <alternativeName>
        <fullName evidence="10">Cell wall polymerase</fullName>
    </alternativeName>
    <alternativeName>
        <fullName evidence="9">Peptidoglycan polymerase</fullName>
    </alternativeName>
</protein>
<feature type="transmembrane region" description="Helical" evidence="18">
    <location>
        <begin position="140"/>
        <end position="161"/>
    </location>
</feature>
<evidence type="ECO:0000256" key="14">
    <source>
        <dbReference type="ARBA" id="ARBA00044770"/>
    </source>
</evidence>
<evidence type="ECO:0000256" key="17">
    <source>
        <dbReference type="SAM" id="MobiDB-lite"/>
    </source>
</evidence>
<gene>
    <name evidence="19" type="ORF">H7313_14985</name>
</gene>
<dbReference type="EC" id="2.4.99.28" evidence="14"/>
<dbReference type="GO" id="GO:0008360">
    <property type="term" value="P:regulation of cell shape"/>
    <property type="evidence" value="ECO:0007669"/>
    <property type="project" value="UniProtKB-KW"/>
</dbReference>
<feature type="compositionally biased region" description="Low complexity" evidence="17">
    <location>
        <begin position="395"/>
        <end position="418"/>
    </location>
</feature>
<evidence type="ECO:0000256" key="7">
    <source>
        <dbReference type="ARBA" id="ARBA00022989"/>
    </source>
</evidence>
<feature type="transmembrane region" description="Helical" evidence="18">
    <location>
        <begin position="309"/>
        <end position="336"/>
    </location>
</feature>
<proteinExistence type="inferred from homology"/>
<evidence type="ECO:0000256" key="11">
    <source>
        <dbReference type="ARBA" id="ARBA00038053"/>
    </source>
</evidence>
<evidence type="ECO:0000256" key="18">
    <source>
        <dbReference type="SAM" id="Phobius"/>
    </source>
</evidence>
<keyword evidence="5" id="KW-0133">Cell shape</keyword>
<dbReference type="GO" id="GO:0005886">
    <property type="term" value="C:plasma membrane"/>
    <property type="evidence" value="ECO:0007669"/>
    <property type="project" value="TreeGrafter"/>
</dbReference>
<dbReference type="PANTHER" id="PTHR30474:SF2">
    <property type="entry name" value="PEPTIDOGLYCAN GLYCOSYLTRANSFERASE FTSW-RELATED"/>
    <property type="match status" value="1"/>
</dbReference>
<evidence type="ECO:0000256" key="8">
    <source>
        <dbReference type="ARBA" id="ARBA00023136"/>
    </source>
</evidence>
<dbReference type="AlphaFoldDB" id="A0A842JLQ0"/>
<comment type="function">
    <text evidence="16">Peptidoglycan polymerase that is essential for cell division.</text>
</comment>
<evidence type="ECO:0000256" key="10">
    <source>
        <dbReference type="ARBA" id="ARBA00033270"/>
    </source>
</evidence>
<evidence type="ECO:0000313" key="19">
    <source>
        <dbReference type="EMBL" id="MBC2890635.1"/>
    </source>
</evidence>
<feature type="transmembrane region" description="Helical" evidence="18">
    <location>
        <begin position="76"/>
        <end position="96"/>
    </location>
</feature>
<evidence type="ECO:0000256" key="5">
    <source>
        <dbReference type="ARBA" id="ARBA00022960"/>
    </source>
</evidence>
<dbReference type="Proteomes" id="UP000587396">
    <property type="component" value="Unassembled WGS sequence"/>
</dbReference>
<reference evidence="19 20" key="1">
    <citation type="submission" date="2020-08" db="EMBL/GenBank/DDBJ databases">
        <authorList>
            <person name="Liu C."/>
            <person name="Sun Q."/>
        </authorList>
    </citation>
    <scope>NUCLEOTIDE SEQUENCE [LARGE SCALE GENOMIC DNA]</scope>
    <source>
        <strain evidence="19 20">N22</strain>
    </source>
</reference>
<feature type="transmembrane region" description="Helical" evidence="18">
    <location>
        <begin position="50"/>
        <end position="67"/>
    </location>
</feature>
<evidence type="ECO:0000256" key="6">
    <source>
        <dbReference type="ARBA" id="ARBA00022984"/>
    </source>
</evidence>
<keyword evidence="8 18" id="KW-0472">Membrane</keyword>
<keyword evidence="20" id="KW-1185">Reference proteome</keyword>
<evidence type="ECO:0000256" key="12">
    <source>
        <dbReference type="ARBA" id="ARBA00041185"/>
    </source>
</evidence>
<comment type="catalytic activity">
    <reaction evidence="15">
        <text>[GlcNAc-(1-&gt;4)-Mur2Ac(oyl-L-Ala-gamma-D-Glu-L-Lys-D-Ala-D-Ala)](n)-di-trans,octa-cis-undecaprenyl diphosphate + beta-D-GlcNAc-(1-&gt;4)-Mur2Ac(oyl-L-Ala-gamma-D-Glu-L-Lys-D-Ala-D-Ala)-di-trans,octa-cis-undecaprenyl diphosphate = [GlcNAc-(1-&gt;4)-Mur2Ac(oyl-L-Ala-gamma-D-Glu-L-Lys-D-Ala-D-Ala)](n+1)-di-trans,octa-cis-undecaprenyl diphosphate + di-trans,octa-cis-undecaprenyl diphosphate + H(+)</text>
        <dbReference type="Rhea" id="RHEA:23708"/>
        <dbReference type="Rhea" id="RHEA-COMP:9602"/>
        <dbReference type="Rhea" id="RHEA-COMP:9603"/>
        <dbReference type="ChEBI" id="CHEBI:15378"/>
        <dbReference type="ChEBI" id="CHEBI:58405"/>
        <dbReference type="ChEBI" id="CHEBI:60033"/>
        <dbReference type="ChEBI" id="CHEBI:78435"/>
        <dbReference type="EC" id="2.4.99.28"/>
    </reaction>
</comment>
<feature type="transmembrane region" description="Helical" evidence="18">
    <location>
        <begin position="191"/>
        <end position="208"/>
    </location>
</feature>
<dbReference type="GO" id="GO:0009252">
    <property type="term" value="P:peptidoglycan biosynthetic process"/>
    <property type="evidence" value="ECO:0007669"/>
    <property type="project" value="UniProtKB-KW"/>
</dbReference>
<feature type="region of interest" description="Disordered" evidence="17">
    <location>
        <begin position="385"/>
        <end position="451"/>
    </location>
</feature>
<evidence type="ECO:0000256" key="13">
    <source>
        <dbReference type="ARBA" id="ARBA00041418"/>
    </source>
</evidence>
<dbReference type="GO" id="GO:0051301">
    <property type="term" value="P:cell division"/>
    <property type="evidence" value="ECO:0007669"/>
    <property type="project" value="InterPro"/>
</dbReference>
<name>A0A842JLQ0_9ACTN</name>
<feature type="transmembrane region" description="Helical" evidence="18">
    <location>
        <begin position="167"/>
        <end position="184"/>
    </location>
</feature>
<evidence type="ECO:0000256" key="1">
    <source>
        <dbReference type="ARBA" id="ARBA00004141"/>
    </source>
</evidence>
<feature type="transmembrane region" description="Helical" evidence="18">
    <location>
        <begin position="342"/>
        <end position="364"/>
    </location>
</feature>
<dbReference type="PANTHER" id="PTHR30474">
    <property type="entry name" value="CELL CYCLE PROTEIN"/>
    <property type="match status" value="1"/>
</dbReference>
<organism evidence="19 20">
    <name type="scientific">Gordonibacter massiliensis</name>
    <name type="common">ex Traore et al. 2017</name>
    <dbReference type="NCBI Taxonomy" id="1841863"/>
    <lineage>
        <taxon>Bacteria</taxon>
        <taxon>Bacillati</taxon>
        <taxon>Actinomycetota</taxon>
        <taxon>Coriobacteriia</taxon>
        <taxon>Eggerthellales</taxon>
        <taxon>Eggerthellaceae</taxon>
        <taxon>Gordonibacter</taxon>
    </lineage>
</organism>
<evidence type="ECO:0000256" key="2">
    <source>
        <dbReference type="ARBA" id="ARBA00022676"/>
    </source>
</evidence>
<keyword evidence="3" id="KW-0808">Transferase</keyword>
<dbReference type="EMBL" id="JACMSE010000016">
    <property type="protein sequence ID" value="MBC2890635.1"/>
    <property type="molecule type" value="Genomic_DNA"/>
</dbReference>
<evidence type="ECO:0000256" key="9">
    <source>
        <dbReference type="ARBA" id="ARBA00032370"/>
    </source>
</evidence>
<dbReference type="GO" id="GO:0008955">
    <property type="term" value="F:peptidoglycan glycosyltransferase activity"/>
    <property type="evidence" value="ECO:0007669"/>
    <property type="project" value="UniProtKB-EC"/>
</dbReference>
<dbReference type="GO" id="GO:0015648">
    <property type="term" value="F:lipid-linked peptidoglycan transporter activity"/>
    <property type="evidence" value="ECO:0007669"/>
    <property type="project" value="TreeGrafter"/>
</dbReference>